<feature type="region of interest" description="Disordered" evidence="2">
    <location>
        <begin position="77"/>
        <end position="107"/>
    </location>
</feature>
<organism evidence="3 4">
    <name type="scientific">Pseudocohnilembus persalinus</name>
    <name type="common">Ciliate</name>
    <dbReference type="NCBI Taxonomy" id="266149"/>
    <lineage>
        <taxon>Eukaryota</taxon>
        <taxon>Sar</taxon>
        <taxon>Alveolata</taxon>
        <taxon>Ciliophora</taxon>
        <taxon>Intramacronucleata</taxon>
        <taxon>Oligohymenophorea</taxon>
        <taxon>Scuticociliatia</taxon>
        <taxon>Philasterida</taxon>
        <taxon>Pseudocohnilembidae</taxon>
        <taxon>Pseudocohnilembus</taxon>
    </lineage>
</organism>
<evidence type="ECO:0000256" key="1">
    <source>
        <dbReference type="SAM" id="Coils"/>
    </source>
</evidence>
<name>A0A0V0QVS6_PSEPJ</name>
<dbReference type="EMBL" id="LDAU01000096">
    <property type="protein sequence ID" value="KRX06331.1"/>
    <property type="molecule type" value="Genomic_DNA"/>
</dbReference>
<sequence length="568" mass="68280">MDQQEIIQQVQKSNNSPQNKIESSNNEPNSPIYQYKIQDLTFEDTVFMLNEYRKLNQILPPDSPKNQVQKQTKDNCITENKDTDNNQNEEQQQQQSQKPSPPGSPFSKIKKIMKNKEIIHLFNKDQHEQITDQEKKKLQQNVEFQQKLYKLDPMSKETKQQYLPILVQGHILQTNVNDIKSQIKTALESMQIELYKMEMKEKRALNRKERFIKQYKQRLETLEQELLNAPDMKKLNFDIKNYQEFTQRLKDDIQELEKEIQTYQKKKLMQKKYLNKKKELYDIVQYENLDLIQKITTLTQKLGDFQSVQQKEIKKLESYHKYVPLNTETNDLPTKDFIKKIDFFCGETNNQKNKINKSPFHYHYSRNLPWSNKHFLEIYQEKKSKLLEKQNNKIIKQLESIKNKQTQEQLQLIIKNDQNQILNLTTQNNEQLENNNKKEQNKLEKNIIENENNNKNDQQTENQNENIILYKKILKEKNFYKQKNDQIKSDLINLSQSFFTQYQILEEAIELEKKQINKLQQMVLSKDGLKNSLLFDLKSQEKQSQYISQTQNFQSQFISRYKSYENNK</sequence>
<dbReference type="InParanoid" id="A0A0V0QVS6"/>
<evidence type="ECO:0000256" key="2">
    <source>
        <dbReference type="SAM" id="MobiDB-lite"/>
    </source>
</evidence>
<dbReference type="OMA" id="DIVQYEN"/>
<feature type="coiled-coil region" evidence="1">
    <location>
        <begin position="205"/>
        <end position="273"/>
    </location>
</feature>
<proteinExistence type="predicted"/>
<comment type="caution">
    <text evidence="3">The sequence shown here is derived from an EMBL/GenBank/DDBJ whole genome shotgun (WGS) entry which is preliminary data.</text>
</comment>
<evidence type="ECO:0000313" key="3">
    <source>
        <dbReference type="EMBL" id="KRX06331.1"/>
    </source>
</evidence>
<evidence type="ECO:0008006" key="5">
    <source>
        <dbReference type="Google" id="ProtNLM"/>
    </source>
</evidence>
<protein>
    <recommendedName>
        <fullName evidence="5">DUF4200 domain-containing protein</fullName>
    </recommendedName>
</protein>
<keyword evidence="4" id="KW-1185">Reference proteome</keyword>
<reference evidence="3 4" key="1">
    <citation type="journal article" date="2015" name="Sci. Rep.">
        <title>Genome of the facultative scuticociliatosis pathogen Pseudocohnilembus persalinus provides insight into its virulence through horizontal gene transfer.</title>
        <authorList>
            <person name="Xiong J."/>
            <person name="Wang G."/>
            <person name="Cheng J."/>
            <person name="Tian M."/>
            <person name="Pan X."/>
            <person name="Warren A."/>
            <person name="Jiang C."/>
            <person name="Yuan D."/>
            <person name="Miao W."/>
        </authorList>
    </citation>
    <scope>NUCLEOTIDE SEQUENCE [LARGE SCALE GENOMIC DNA]</scope>
    <source>
        <strain evidence="3">36N120E</strain>
    </source>
</reference>
<keyword evidence="1" id="KW-0175">Coiled coil</keyword>
<evidence type="ECO:0000313" key="4">
    <source>
        <dbReference type="Proteomes" id="UP000054937"/>
    </source>
</evidence>
<feature type="coiled-coil region" evidence="1">
    <location>
        <begin position="384"/>
        <end position="458"/>
    </location>
</feature>
<gene>
    <name evidence="3" type="ORF">PPERSA_04943</name>
</gene>
<accession>A0A0V0QVS6</accession>
<dbReference type="Proteomes" id="UP000054937">
    <property type="component" value="Unassembled WGS sequence"/>
</dbReference>
<dbReference type="AlphaFoldDB" id="A0A0V0QVS6"/>
<feature type="region of interest" description="Disordered" evidence="2">
    <location>
        <begin position="1"/>
        <end position="31"/>
    </location>
</feature>